<feature type="binding site" evidence="7">
    <location>
        <position position="224"/>
    </location>
    <ligand>
        <name>Zn(2+)</name>
        <dbReference type="ChEBI" id="CHEBI:29105"/>
    </ligand>
</feature>
<sequence length="394" mass="43218">MSLRTVLTNGTVVTGYAKLKDCALYIDEKGEIGDIFNMRRLSEKQFPSDTTMIDVGGSYIMPGFIDSHIHGIGGFGTEDCKASSILGMSERLADFGVSAFMPTVYTDKLDMMKASTKAIAEAMGSEQGAKIMGINLEGPFISMERVGAQNPEGVIPVSLEIFNDLIDTGQGKVICMTVAPELKRMRELALLARERNIVLLAGHTNASYENIMEGMQCGIFHSTHFFNAMSRLHHRNPGTVGAILIQRDMQCEIICDGVHVHPELVKMLLREKPLDNIVMITDSLKPTKQRSGPMIANGMECAMGEDGAFVSIKDPDLFIGSALTMLQGMKNAVDWEIPIQQASQMSSTNPARIYSFTKQGMLVPGYKADVVVLDENMQMKGLFVDGNLIRDRFA</sequence>
<dbReference type="RefSeq" id="WP_117328873.1">
    <property type="nucleotide sequence ID" value="NZ_QUWK01000001.1"/>
</dbReference>
<feature type="binding site" evidence="7">
    <location>
        <position position="137"/>
    </location>
    <ligand>
        <name>Zn(2+)</name>
        <dbReference type="ChEBI" id="CHEBI:29105"/>
    </ligand>
</feature>
<reference evidence="10" key="1">
    <citation type="submission" date="2018-08" db="EMBL/GenBank/DDBJ databases">
        <authorList>
            <person name="Grouzdev D.S."/>
            <person name="Krutkina M.S."/>
        </authorList>
    </citation>
    <scope>NUCLEOTIDE SEQUENCE [LARGE SCALE GENOMIC DNA]</scope>
    <source>
        <strain evidence="10">4-11</strain>
    </source>
</reference>
<dbReference type="GO" id="GO:0006046">
    <property type="term" value="P:N-acetylglucosamine catabolic process"/>
    <property type="evidence" value="ECO:0007669"/>
    <property type="project" value="TreeGrafter"/>
</dbReference>
<dbReference type="PANTHER" id="PTHR11113:SF14">
    <property type="entry name" value="N-ACETYLGLUCOSAMINE-6-PHOSPHATE DEACETYLASE"/>
    <property type="match status" value="1"/>
</dbReference>
<keyword evidence="3 5" id="KW-0378">Hydrolase</keyword>
<dbReference type="Pfam" id="PF01979">
    <property type="entry name" value="Amidohydro_1"/>
    <property type="match status" value="1"/>
</dbReference>
<dbReference type="PIRSF" id="PIRSF038994">
    <property type="entry name" value="NagA"/>
    <property type="match status" value="1"/>
</dbReference>
<dbReference type="EC" id="3.5.1.25" evidence="9"/>
<dbReference type="SUPFAM" id="SSF51556">
    <property type="entry name" value="Metallo-dependent hydrolases"/>
    <property type="match status" value="1"/>
</dbReference>
<evidence type="ECO:0000256" key="4">
    <source>
        <dbReference type="ARBA" id="ARBA00023277"/>
    </source>
</evidence>
<accession>A0A372MJY9</accession>
<dbReference type="InterPro" id="IPR032466">
    <property type="entry name" value="Metal_Hydrolase"/>
</dbReference>
<dbReference type="GO" id="GO:0008448">
    <property type="term" value="F:N-acetylglucosamine-6-phosphate deacetylase activity"/>
    <property type="evidence" value="ECO:0007669"/>
    <property type="project" value="UniProtKB-EC"/>
</dbReference>
<dbReference type="Gene3D" id="3.20.20.140">
    <property type="entry name" value="Metal-dependent hydrolases"/>
    <property type="match status" value="1"/>
</dbReference>
<evidence type="ECO:0000256" key="7">
    <source>
        <dbReference type="PIRSR" id="PIRSR038994-3"/>
    </source>
</evidence>
<comment type="similarity">
    <text evidence="1 5">Belongs to the metallo-dependent hydrolases superfamily. NagA family.</text>
</comment>
<feature type="binding site" evidence="7">
    <location>
        <position position="203"/>
    </location>
    <ligand>
        <name>Zn(2+)</name>
        <dbReference type="ChEBI" id="CHEBI:29105"/>
    </ligand>
</feature>
<feature type="domain" description="Amidohydrolase-related" evidence="8">
    <location>
        <begin position="59"/>
        <end position="388"/>
    </location>
</feature>
<dbReference type="InterPro" id="IPR003764">
    <property type="entry name" value="GlcNAc_6-P_deAcase"/>
</dbReference>
<proteinExistence type="inferred from homology"/>
<name>A0A372MJY9_9SPIR</name>
<evidence type="ECO:0000256" key="1">
    <source>
        <dbReference type="ARBA" id="ARBA00010716"/>
    </source>
</evidence>
<dbReference type="InterPro" id="IPR006680">
    <property type="entry name" value="Amidohydro-rel"/>
</dbReference>
<dbReference type="EMBL" id="QUWK01000001">
    <property type="protein sequence ID" value="RFU96054.1"/>
    <property type="molecule type" value="Genomic_DNA"/>
</dbReference>
<dbReference type="AlphaFoldDB" id="A0A372MJY9"/>
<dbReference type="OrthoDB" id="9776488at2"/>
<evidence type="ECO:0000256" key="2">
    <source>
        <dbReference type="ARBA" id="ARBA00022723"/>
    </source>
</evidence>
<dbReference type="NCBIfam" id="TIGR00221">
    <property type="entry name" value="nagA"/>
    <property type="match status" value="1"/>
</dbReference>
<dbReference type="Proteomes" id="UP000264002">
    <property type="component" value="Unassembled WGS sequence"/>
</dbReference>
<feature type="active site" description="Proton donor/acceptor" evidence="6">
    <location>
        <position position="282"/>
    </location>
</feature>
<evidence type="ECO:0000256" key="3">
    <source>
        <dbReference type="ARBA" id="ARBA00022801"/>
    </source>
</evidence>
<evidence type="ECO:0000313" key="10">
    <source>
        <dbReference type="Proteomes" id="UP000264002"/>
    </source>
</evidence>
<evidence type="ECO:0000313" key="9">
    <source>
        <dbReference type="EMBL" id="RFU96054.1"/>
    </source>
</evidence>
<evidence type="ECO:0000256" key="6">
    <source>
        <dbReference type="PIRSR" id="PIRSR038994-1"/>
    </source>
</evidence>
<dbReference type="PANTHER" id="PTHR11113">
    <property type="entry name" value="N-ACETYLGLUCOSAMINE-6-PHOSPHATE DEACETYLASE"/>
    <property type="match status" value="1"/>
</dbReference>
<keyword evidence="4 5" id="KW-0119">Carbohydrate metabolism</keyword>
<keyword evidence="2 7" id="KW-0479">Metal-binding</keyword>
<dbReference type="SUPFAM" id="SSF51338">
    <property type="entry name" value="Composite domain of metallo-dependent hydrolases"/>
    <property type="match status" value="1"/>
</dbReference>
<reference evidence="9 10" key="2">
    <citation type="submission" date="2018-09" db="EMBL/GenBank/DDBJ databases">
        <title>Genome of Sphaerochaeta halotolerans strain 4-11.</title>
        <authorList>
            <person name="Nazina T.N."/>
            <person name="Sokolova D.S."/>
        </authorList>
    </citation>
    <scope>NUCLEOTIDE SEQUENCE [LARGE SCALE GENOMIC DNA]</scope>
    <source>
        <strain evidence="9 10">4-11</strain>
    </source>
</reference>
<gene>
    <name evidence="9" type="primary">nagA</name>
    <name evidence="9" type="ORF">DYP60_00295</name>
</gene>
<comment type="cofactor">
    <cofactor evidence="7">
        <name>a divalent metal cation</name>
        <dbReference type="ChEBI" id="CHEBI:60240"/>
    </cofactor>
    <text evidence="7">Binds 1 divalent metal cation per subunit.</text>
</comment>
<comment type="caution">
    <text evidence="9">The sequence shown here is derived from an EMBL/GenBank/DDBJ whole genome shotgun (WGS) entry which is preliminary data.</text>
</comment>
<protein>
    <submittedName>
        <fullName evidence="9">N-acetylglucosamine-6-phosphate deacetylase</fullName>
        <ecNumber evidence="9">3.5.1.25</ecNumber>
    </submittedName>
</protein>
<dbReference type="Gene3D" id="2.30.40.10">
    <property type="entry name" value="Urease, subunit C, domain 1"/>
    <property type="match status" value="1"/>
</dbReference>
<evidence type="ECO:0000259" key="8">
    <source>
        <dbReference type="Pfam" id="PF01979"/>
    </source>
</evidence>
<organism evidence="9 10">
    <name type="scientific">Sphaerochaeta halotolerans</name>
    <dbReference type="NCBI Taxonomy" id="2293840"/>
    <lineage>
        <taxon>Bacteria</taxon>
        <taxon>Pseudomonadati</taxon>
        <taxon>Spirochaetota</taxon>
        <taxon>Spirochaetia</taxon>
        <taxon>Spirochaetales</taxon>
        <taxon>Sphaerochaetaceae</taxon>
        <taxon>Sphaerochaeta</taxon>
    </lineage>
</organism>
<dbReference type="InterPro" id="IPR011059">
    <property type="entry name" value="Metal-dep_hydrolase_composite"/>
</dbReference>
<evidence type="ECO:0000256" key="5">
    <source>
        <dbReference type="PIRNR" id="PIRNR038994"/>
    </source>
</evidence>
<dbReference type="GO" id="GO:0046872">
    <property type="term" value="F:metal ion binding"/>
    <property type="evidence" value="ECO:0007669"/>
    <property type="project" value="UniProtKB-KW"/>
</dbReference>
<keyword evidence="10" id="KW-1185">Reference proteome</keyword>